<evidence type="ECO:0000313" key="4">
    <source>
        <dbReference type="Proteomes" id="UP000176501"/>
    </source>
</evidence>
<evidence type="ECO:0000313" key="3">
    <source>
        <dbReference type="EMBL" id="OGL97968.1"/>
    </source>
</evidence>
<evidence type="ECO:0000256" key="2">
    <source>
        <dbReference type="SAM" id="SignalP"/>
    </source>
</evidence>
<protein>
    <recommendedName>
        <fullName evidence="5">YceK/YidQ family lipoprotein</fullName>
    </recommendedName>
</protein>
<dbReference type="EMBL" id="MGFE01000026">
    <property type="protein sequence ID" value="OGL97968.1"/>
    <property type="molecule type" value="Genomic_DNA"/>
</dbReference>
<evidence type="ECO:0008006" key="5">
    <source>
        <dbReference type="Google" id="ProtNLM"/>
    </source>
</evidence>
<dbReference type="Proteomes" id="UP000176501">
    <property type="component" value="Unassembled WGS sequence"/>
</dbReference>
<feature type="transmembrane region" description="Helical" evidence="1">
    <location>
        <begin position="64"/>
        <end position="83"/>
    </location>
</feature>
<accession>A0A1F7W6H8</accession>
<organism evidence="3 4">
    <name type="scientific">Candidatus Uhrbacteria bacterium RIFOXYB2_FULL_57_15</name>
    <dbReference type="NCBI Taxonomy" id="1802422"/>
    <lineage>
        <taxon>Bacteria</taxon>
        <taxon>Candidatus Uhriibacteriota</taxon>
    </lineage>
</organism>
<dbReference type="PROSITE" id="PS51257">
    <property type="entry name" value="PROKAR_LIPOPROTEIN"/>
    <property type="match status" value="1"/>
</dbReference>
<feature type="chain" id="PRO_5009533306" description="YceK/YidQ family lipoprotein" evidence="2">
    <location>
        <begin position="21"/>
        <end position="104"/>
    </location>
</feature>
<keyword evidence="1" id="KW-0472">Membrane</keyword>
<keyword evidence="1" id="KW-1133">Transmembrane helix</keyword>
<keyword evidence="1" id="KW-0812">Transmembrane</keyword>
<name>A0A1F7W6H8_9BACT</name>
<reference evidence="3 4" key="1">
    <citation type="journal article" date="2016" name="Nat. Commun.">
        <title>Thousands of microbial genomes shed light on interconnected biogeochemical processes in an aquifer system.</title>
        <authorList>
            <person name="Anantharaman K."/>
            <person name="Brown C.T."/>
            <person name="Hug L.A."/>
            <person name="Sharon I."/>
            <person name="Castelle C.J."/>
            <person name="Probst A.J."/>
            <person name="Thomas B.C."/>
            <person name="Singh A."/>
            <person name="Wilkins M.J."/>
            <person name="Karaoz U."/>
            <person name="Brodie E.L."/>
            <person name="Williams K.H."/>
            <person name="Hubbard S.S."/>
            <person name="Banfield J.F."/>
        </authorList>
    </citation>
    <scope>NUCLEOTIDE SEQUENCE [LARGE SCALE GENOMIC DNA]</scope>
</reference>
<dbReference type="AlphaFoldDB" id="A0A1F7W6H8"/>
<feature type="signal peptide" evidence="2">
    <location>
        <begin position="1"/>
        <end position="20"/>
    </location>
</feature>
<comment type="caution">
    <text evidence="3">The sequence shown here is derived from an EMBL/GenBank/DDBJ whole genome shotgun (WGS) entry which is preliminary data.</text>
</comment>
<evidence type="ECO:0000256" key="1">
    <source>
        <dbReference type="SAM" id="Phobius"/>
    </source>
</evidence>
<keyword evidence="2" id="KW-0732">Signal</keyword>
<gene>
    <name evidence="3" type="ORF">A2304_05455</name>
</gene>
<proteinExistence type="predicted"/>
<sequence length="104" mass="10945">MPWLSRMLVCALVAAGISVAVVSGCQSFVGVTLDGGSCSQTQIEPFAPLATLTDVAVPGARFELFGILAAVCLLLLPTLETAFPPRLRNQSRGSPKLAFLPMRN</sequence>